<accession>A0A378QTN1</accession>
<dbReference type="Gene3D" id="3.30.160.250">
    <property type="match status" value="1"/>
</dbReference>
<dbReference type="InterPro" id="IPR031807">
    <property type="entry name" value="HicB-like"/>
</dbReference>
<dbReference type="Pfam" id="PF15919">
    <property type="entry name" value="HicB_lk_antitox"/>
    <property type="match status" value="1"/>
</dbReference>
<dbReference type="PANTHER" id="PTHR34504">
    <property type="entry name" value="ANTITOXIN HICB"/>
    <property type="match status" value="1"/>
</dbReference>
<dbReference type="InterPro" id="IPR051404">
    <property type="entry name" value="TA_system_antitoxin"/>
</dbReference>
<reference evidence="3 5" key="2">
    <citation type="submission" date="2018-06" db="EMBL/GenBank/DDBJ databases">
        <authorList>
            <consortium name="Pathogen Informatics"/>
            <person name="Doyle S."/>
        </authorList>
    </citation>
    <scope>NUCLEOTIDE SEQUENCE [LARGE SCALE GENOMIC DNA]</scope>
    <source>
        <strain evidence="3 5">NCTC11012</strain>
    </source>
</reference>
<dbReference type="InterPro" id="IPR035069">
    <property type="entry name" value="TTHA1013/TTHA0281-like"/>
</dbReference>
<evidence type="ECO:0000313" key="3">
    <source>
        <dbReference type="EMBL" id="STZ03654.1"/>
    </source>
</evidence>
<organism evidence="3 5">
    <name type="scientific">Moraxella equi</name>
    <dbReference type="NCBI Taxonomy" id="60442"/>
    <lineage>
        <taxon>Bacteria</taxon>
        <taxon>Pseudomonadati</taxon>
        <taxon>Pseudomonadota</taxon>
        <taxon>Gammaproteobacteria</taxon>
        <taxon>Moraxellales</taxon>
        <taxon>Moraxellaceae</taxon>
        <taxon>Moraxella</taxon>
    </lineage>
</organism>
<keyword evidence="4" id="KW-1185">Reference proteome</keyword>
<dbReference type="SUPFAM" id="SSF143100">
    <property type="entry name" value="TTHA1013/TTHA0281-like"/>
    <property type="match status" value="1"/>
</dbReference>
<dbReference type="Proteomes" id="UP000190777">
    <property type="component" value="Unassembled WGS sequence"/>
</dbReference>
<evidence type="ECO:0000313" key="2">
    <source>
        <dbReference type="EMBL" id="OPH35991.1"/>
    </source>
</evidence>
<dbReference type="RefSeq" id="WP_079326226.1">
    <property type="nucleotide sequence ID" value="NZ_MXAP01000101.1"/>
</dbReference>
<dbReference type="EMBL" id="UGQF01000001">
    <property type="protein sequence ID" value="STZ03654.1"/>
    <property type="molecule type" value="Genomic_DNA"/>
</dbReference>
<dbReference type="EMBL" id="MXAP01000101">
    <property type="protein sequence ID" value="OPH35991.1"/>
    <property type="molecule type" value="Genomic_DNA"/>
</dbReference>
<evidence type="ECO:0000313" key="5">
    <source>
        <dbReference type="Proteomes" id="UP000254618"/>
    </source>
</evidence>
<feature type="domain" description="HicB-like antitoxin of toxin-antitoxin system" evidence="1">
    <location>
        <begin position="3"/>
        <end position="130"/>
    </location>
</feature>
<evidence type="ECO:0000259" key="1">
    <source>
        <dbReference type="Pfam" id="PF15919"/>
    </source>
</evidence>
<proteinExistence type="predicted"/>
<protein>
    <recommendedName>
        <fullName evidence="1">HicB-like antitoxin of toxin-antitoxin system domain-containing protein</fullName>
    </recommendedName>
</protein>
<name>A0A378QTN1_9GAMM</name>
<dbReference type="AlphaFoldDB" id="A0A378QTN1"/>
<gene>
    <name evidence="2" type="ORF">B5J93_09910</name>
    <name evidence="3" type="ORF">NCTC11012_01908</name>
</gene>
<dbReference type="Proteomes" id="UP000254618">
    <property type="component" value="Unassembled WGS sequence"/>
</dbReference>
<sequence>MLFPIAIEKPANENECYGVIVPDIAGCFSAGDTPDEAIKNAYEAISLHLEGMAEDGDTLPTAKPIFYHQDNSEFDGMLWAVVDVDMSAFMGKAEKINVTLPSLLITKIDEKVSAHKSLYKSRSNYLAQLAMADLG</sequence>
<dbReference type="PANTHER" id="PTHR34504:SF2">
    <property type="entry name" value="UPF0150 PROTEIN SSL0259"/>
    <property type="match status" value="1"/>
</dbReference>
<evidence type="ECO:0000313" key="4">
    <source>
        <dbReference type="Proteomes" id="UP000190777"/>
    </source>
</evidence>
<reference evidence="2 4" key="1">
    <citation type="submission" date="2017-03" db="EMBL/GenBank/DDBJ databases">
        <title>Draft genome sequence of Moraxella equi CCUG 4950T type strain.</title>
        <authorList>
            <person name="Salva-Serra F."/>
            <person name="Engstrom-Jakobsson H."/>
            <person name="Thorell K."/>
            <person name="Jaen-Luchoro D."/>
            <person name="Gonzales-Siles L."/>
            <person name="Karlsson R."/>
            <person name="Yazdan S."/>
            <person name="Boulund F."/>
            <person name="Johnning A."/>
            <person name="Engstrand L."/>
            <person name="Kristiansson E."/>
            <person name="Moore E."/>
        </authorList>
    </citation>
    <scope>NUCLEOTIDE SEQUENCE [LARGE SCALE GENOMIC DNA]</scope>
    <source>
        <strain evidence="2 4">CCUG 4950</strain>
    </source>
</reference>